<keyword evidence="2" id="KW-1185">Reference proteome</keyword>
<proteinExistence type="predicted"/>
<dbReference type="EMBL" id="JAYMGO010000015">
    <property type="protein sequence ID" value="KAL1260442.1"/>
    <property type="molecule type" value="Genomic_DNA"/>
</dbReference>
<name>A0ABR3M954_9TELE</name>
<evidence type="ECO:0000313" key="1">
    <source>
        <dbReference type="EMBL" id="KAL1260442.1"/>
    </source>
</evidence>
<gene>
    <name evidence="1" type="ORF">QQF64_008269</name>
</gene>
<dbReference type="Proteomes" id="UP001558613">
    <property type="component" value="Unassembled WGS sequence"/>
</dbReference>
<sequence>MFGYPENKREAMRCLTFTWISAGLKAPSAAQLWLLSKHESPKDTEATADYQVIAKCCPSGTGHPTEDSISASVLLHCVCRVSAK</sequence>
<reference evidence="1 2" key="1">
    <citation type="submission" date="2023-09" db="EMBL/GenBank/DDBJ databases">
        <authorList>
            <person name="Wang M."/>
        </authorList>
    </citation>
    <scope>NUCLEOTIDE SEQUENCE [LARGE SCALE GENOMIC DNA]</scope>
    <source>
        <strain evidence="1">GT-2023</strain>
        <tissue evidence="1">Liver</tissue>
    </source>
</reference>
<evidence type="ECO:0000313" key="2">
    <source>
        <dbReference type="Proteomes" id="UP001558613"/>
    </source>
</evidence>
<comment type="caution">
    <text evidence="1">The sequence shown here is derived from an EMBL/GenBank/DDBJ whole genome shotgun (WGS) entry which is preliminary data.</text>
</comment>
<organism evidence="1 2">
    <name type="scientific">Cirrhinus molitorella</name>
    <name type="common">mud carp</name>
    <dbReference type="NCBI Taxonomy" id="172907"/>
    <lineage>
        <taxon>Eukaryota</taxon>
        <taxon>Metazoa</taxon>
        <taxon>Chordata</taxon>
        <taxon>Craniata</taxon>
        <taxon>Vertebrata</taxon>
        <taxon>Euteleostomi</taxon>
        <taxon>Actinopterygii</taxon>
        <taxon>Neopterygii</taxon>
        <taxon>Teleostei</taxon>
        <taxon>Ostariophysi</taxon>
        <taxon>Cypriniformes</taxon>
        <taxon>Cyprinidae</taxon>
        <taxon>Labeoninae</taxon>
        <taxon>Labeonini</taxon>
        <taxon>Cirrhinus</taxon>
    </lineage>
</organism>
<accession>A0ABR3M954</accession>
<protein>
    <submittedName>
        <fullName evidence="1">Uncharacterized protein</fullName>
    </submittedName>
</protein>